<dbReference type="EMBL" id="CP031367">
    <property type="protein sequence ID" value="AXK49007.1"/>
    <property type="molecule type" value="Genomic_DNA"/>
</dbReference>
<dbReference type="Proteomes" id="UP000289132">
    <property type="component" value="Unassembled WGS sequence"/>
</dbReference>
<evidence type="ECO:0000313" key="4">
    <source>
        <dbReference type="Proteomes" id="UP000254504"/>
    </source>
</evidence>
<evidence type="ECO:0000313" key="3">
    <source>
        <dbReference type="EMBL" id="RXJ88682.1"/>
    </source>
</evidence>
<feature type="domain" description="GIY-YIG" evidence="1">
    <location>
        <begin position="264"/>
        <end position="355"/>
    </location>
</feature>
<dbReference type="Proteomes" id="UP000254504">
    <property type="component" value="Chromosome"/>
</dbReference>
<dbReference type="RefSeq" id="WP_115428511.1">
    <property type="nucleotide sequence ID" value="NZ_CP031367.1"/>
</dbReference>
<keyword evidence="5" id="KW-1185">Reference proteome</keyword>
<accession>A0AAD0VM77</accession>
<sequence>MKNISFYLIMNKLYAMSLNKYIKYIKEQVLNTEWFKKACKEKKVIVKYFSKDFFGTILSNSYFKYEDTKYCFYKLLLIKFDYQEKLENDNHLKLMNINIVNETRFNIIKLLIFLQKDFLNTNHFFNMKIIDREEFIIRYIKVYDKYIDSSVLSKVLTHTYFLFNRCIHKLDYLMPRKRFIYSIYIKDIINSNMNSLRSDEQISILLYEKYNIKLSRRVICDIRNKYLISKVNKKDDIDSSLLITNFFSNKRELNKKNISYLPNNIKGVYELSSSKIEIYPFLTNKVIYIGSSKDIKKRLRTYITKYAHISEIKNLINNGDRLYFRFVKILEYRDFERKIINHFIYLHGELPKLNTQRVF</sequence>
<protein>
    <submittedName>
        <fullName evidence="2">Sigma-54 DNA binding domain-containing protein</fullName>
    </submittedName>
</protein>
<reference evidence="2 4" key="2">
    <citation type="submission" date="2018-07" db="EMBL/GenBank/DDBJ databases">
        <title>Complete genome of the Arcobacter trophiarum type strain LMG 25534.</title>
        <authorList>
            <person name="Miller W.G."/>
            <person name="Yee E."/>
        </authorList>
    </citation>
    <scope>NUCLEOTIDE SEQUENCE [LARGE SCALE GENOMIC DNA]</scope>
    <source>
        <strain evidence="2 4">LMG 25534</strain>
    </source>
</reference>
<organism evidence="2 4">
    <name type="scientific">Aliarcobacter trophiarum LMG 25534</name>
    <dbReference type="NCBI Taxonomy" id="1032241"/>
    <lineage>
        <taxon>Bacteria</taxon>
        <taxon>Pseudomonadati</taxon>
        <taxon>Campylobacterota</taxon>
        <taxon>Epsilonproteobacteria</taxon>
        <taxon>Campylobacterales</taxon>
        <taxon>Arcobacteraceae</taxon>
        <taxon>Aliarcobacter</taxon>
    </lineage>
</organism>
<proteinExistence type="predicted"/>
<dbReference type="PROSITE" id="PS50164">
    <property type="entry name" value="GIY_YIG"/>
    <property type="match status" value="1"/>
</dbReference>
<reference evidence="3 5" key="1">
    <citation type="submission" date="2017-10" db="EMBL/GenBank/DDBJ databases">
        <title>Genomics of the genus Arcobacter.</title>
        <authorList>
            <person name="Perez-Cataluna A."/>
            <person name="Figueras M.J."/>
        </authorList>
    </citation>
    <scope>NUCLEOTIDE SEQUENCE [LARGE SCALE GENOMIC DNA]</scope>
    <source>
        <strain evidence="3 5">LMG 25534</strain>
    </source>
</reference>
<evidence type="ECO:0000313" key="2">
    <source>
        <dbReference type="EMBL" id="AXK49007.1"/>
    </source>
</evidence>
<evidence type="ECO:0000259" key="1">
    <source>
        <dbReference type="PROSITE" id="PS50164"/>
    </source>
</evidence>
<dbReference type="SUPFAM" id="SSF82771">
    <property type="entry name" value="GIY-YIG endonuclease"/>
    <property type="match status" value="1"/>
</dbReference>
<name>A0AAD0VM77_9BACT</name>
<dbReference type="InterPro" id="IPR000305">
    <property type="entry name" value="GIY-YIG_endonuc"/>
</dbReference>
<evidence type="ECO:0000313" key="5">
    <source>
        <dbReference type="Proteomes" id="UP000289132"/>
    </source>
</evidence>
<dbReference type="EMBL" id="PDKD01000030">
    <property type="protein sequence ID" value="RXJ88682.1"/>
    <property type="molecule type" value="Genomic_DNA"/>
</dbReference>
<dbReference type="InterPro" id="IPR035901">
    <property type="entry name" value="GIY-YIG_endonuc_sf"/>
</dbReference>
<dbReference type="KEGG" id="atp:ATR_1144"/>
<dbReference type="AlphaFoldDB" id="A0AAD0VM77"/>
<gene>
    <name evidence="2" type="ORF">ATR_1144</name>
    <name evidence="3" type="ORF">CRU87_09690</name>
</gene>